<dbReference type="SMART" id="SM00533">
    <property type="entry name" value="MUTSd"/>
    <property type="match status" value="1"/>
</dbReference>
<dbReference type="InterPro" id="IPR007696">
    <property type="entry name" value="DNA_mismatch_repair_MutS_core"/>
</dbReference>
<dbReference type="Proteomes" id="UP000051931">
    <property type="component" value="Unassembled WGS sequence"/>
</dbReference>
<keyword evidence="2" id="KW-0378">Hydrolase</keyword>
<dbReference type="PANTHER" id="PTHR48466">
    <property type="entry name" value="OS10G0509000 PROTEIN-RELATED"/>
    <property type="match status" value="1"/>
</dbReference>
<keyword evidence="1" id="KW-0547">Nucleotide-binding</keyword>
<evidence type="ECO:0000256" key="3">
    <source>
        <dbReference type="ARBA" id="ARBA00022840"/>
    </source>
</evidence>
<keyword evidence="3" id="KW-0067">ATP-binding</keyword>
<dbReference type="PANTHER" id="PTHR48466:SF2">
    <property type="entry name" value="OS10G0509000 PROTEIN"/>
    <property type="match status" value="1"/>
</dbReference>
<keyword evidence="2" id="KW-0255">Endonuclease</keyword>
<dbReference type="PROSITE" id="PS00486">
    <property type="entry name" value="DNA_MISMATCH_REPAIR_2"/>
    <property type="match status" value="1"/>
</dbReference>
<proteinExistence type="predicted"/>
<gene>
    <name evidence="6" type="ORF">FC23_GL000426</name>
</gene>
<accession>A0A0R1S6Q3</accession>
<dbReference type="NCBIfam" id="TIGR01069">
    <property type="entry name" value="mutS2"/>
    <property type="match status" value="1"/>
</dbReference>
<keyword evidence="7" id="KW-1185">Reference proteome</keyword>
<dbReference type="InterPro" id="IPR005747">
    <property type="entry name" value="MutS2"/>
</dbReference>
<dbReference type="SUPFAM" id="SSF52540">
    <property type="entry name" value="P-loop containing nucleoside triphosphate hydrolases"/>
    <property type="match status" value="1"/>
</dbReference>
<dbReference type="GO" id="GO:0016887">
    <property type="term" value="F:ATP hydrolysis activity"/>
    <property type="evidence" value="ECO:0007669"/>
    <property type="project" value="InterPro"/>
</dbReference>
<protein>
    <submittedName>
        <fullName evidence="6">MutS family ATPase</fullName>
    </submittedName>
</protein>
<dbReference type="InterPro" id="IPR027417">
    <property type="entry name" value="P-loop_NTPase"/>
</dbReference>
<dbReference type="InterPro" id="IPR036187">
    <property type="entry name" value="DNA_mismatch_repair_MutS_sf"/>
</dbReference>
<evidence type="ECO:0000313" key="7">
    <source>
        <dbReference type="Proteomes" id="UP000051931"/>
    </source>
</evidence>
<dbReference type="InterPro" id="IPR045076">
    <property type="entry name" value="MutS"/>
</dbReference>
<evidence type="ECO:0000256" key="4">
    <source>
        <dbReference type="ARBA" id="ARBA00023125"/>
    </source>
</evidence>
<dbReference type="RefSeq" id="WP_027825316.1">
    <property type="nucleotide sequence ID" value="NZ_AUEI01000016.1"/>
</dbReference>
<dbReference type="STRING" id="1122152.GCA_000425905_01373"/>
<dbReference type="GO" id="GO:0005524">
    <property type="term" value="F:ATP binding"/>
    <property type="evidence" value="ECO:0007669"/>
    <property type="project" value="UniProtKB-KW"/>
</dbReference>
<dbReference type="AlphaFoldDB" id="A0A0R1S6Q3"/>
<dbReference type="PATRIC" id="fig|1122152.4.peg.433"/>
<evidence type="ECO:0000256" key="2">
    <source>
        <dbReference type="ARBA" id="ARBA00022759"/>
    </source>
</evidence>
<dbReference type="SMART" id="SM00534">
    <property type="entry name" value="MUTSac"/>
    <property type="match status" value="1"/>
</dbReference>
<evidence type="ECO:0000313" key="6">
    <source>
        <dbReference type="EMBL" id="KRL61928.1"/>
    </source>
</evidence>
<reference evidence="6 7" key="1">
    <citation type="journal article" date="2015" name="Genome Announc.">
        <title>Expanding the biotechnology potential of lactobacilli through comparative genomics of 213 strains and associated genera.</title>
        <authorList>
            <person name="Sun Z."/>
            <person name="Harris H.M."/>
            <person name="McCann A."/>
            <person name="Guo C."/>
            <person name="Argimon S."/>
            <person name="Zhang W."/>
            <person name="Yang X."/>
            <person name="Jeffery I.B."/>
            <person name="Cooney J.C."/>
            <person name="Kagawa T.F."/>
            <person name="Liu W."/>
            <person name="Song Y."/>
            <person name="Salvetti E."/>
            <person name="Wrobel A."/>
            <person name="Rasinkangas P."/>
            <person name="Parkhill J."/>
            <person name="Rea M.C."/>
            <person name="O'Sullivan O."/>
            <person name="Ritari J."/>
            <person name="Douillard F.P."/>
            <person name="Paul Ross R."/>
            <person name="Yang R."/>
            <person name="Briner A.E."/>
            <person name="Felis G.E."/>
            <person name="de Vos W.M."/>
            <person name="Barrangou R."/>
            <person name="Klaenhammer T.R."/>
            <person name="Caufield P.W."/>
            <person name="Cui Y."/>
            <person name="Zhang H."/>
            <person name="O'Toole P.W."/>
        </authorList>
    </citation>
    <scope>NUCLEOTIDE SEQUENCE [LARGE SCALE GENOMIC DNA]</scope>
    <source>
        <strain evidence="6 7">DSM 15354</strain>
    </source>
</reference>
<dbReference type="EMBL" id="AZFB01000015">
    <property type="protein sequence ID" value="KRL61928.1"/>
    <property type="molecule type" value="Genomic_DNA"/>
</dbReference>
<feature type="domain" description="DNA mismatch repair proteins mutS family" evidence="5">
    <location>
        <begin position="400"/>
        <end position="416"/>
    </location>
</feature>
<dbReference type="SUPFAM" id="SSF48334">
    <property type="entry name" value="DNA repair protein MutS, domain III"/>
    <property type="match status" value="1"/>
</dbReference>
<dbReference type="OrthoDB" id="9808166at2"/>
<keyword evidence="2" id="KW-0540">Nuclease</keyword>
<dbReference type="GO" id="GO:0004519">
    <property type="term" value="F:endonuclease activity"/>
    <property type="evidence" value="ECO:0007669"/>
    <property type="project" value="UniProtKB-KW"/>
</dbReference>
<evidence type="ECO:0000256" key="1">
    <source>
        <dbReference type="ARBA" id="ARBA00022741"/>
    </source>
</evidence>
<sequence>MDQDLQFDQVKNKLASYARTSEAKKRILNIEPLTNIKTVEVLLTQTEEAVKLLNLREHIPFAGSENIEHLLKKVEKGISLDATELEAIADFLRVNLLIKRYFYKRKMLAPNLTLIASDLVELTNLENEIYSKIEHGIVSDNAGYDLGRLRRKNLELKEKIKNYLSDFLKNKNYEQYLQDYIPFKKEGHWTIAVKASFKSKIAGQIISKSANGKTFYIEPAKVSNLVSQVLVIEGQITLIEEQILGLLTARIFEDLQALRTNLAIINEIDFILARGQFSVEFSAKRPQLNEKQELVLHEIRHPLIQHPVPLSLALTNQIRGLMITGPNAGGKTVSLKTVGLSILMTEIGLFLPSSKPCNIPIVKDIFISIGDHQNLDNSLSTFSAEMTTLSNILQKAGKRSLILLDEIGSGTDPNEGAAIAIASLSELINSGSIVIATTHYSAIKDYANKQANFITASMDFDLTTLQPTYRLKMNEVGDSRALWIAEKVGINKKVITEAKKILQTGKYPLKASKIIFHEKNKSKYHNVSLAKGDIVYLSNLKKEGIFYQKIQFKDEIEVFVDKEFVTVPLKRVKLLRQAKNLYPEGYNLDLLFIKDYQDYKFNRDLNRGSKKAFKTLNKQRVTGIESGK</sequence>
<dbReference type="GO" id="GO:0045910">
    <property type="term" value="P:negative regulation of DNA recombination"/>
    <property type="evidence" value="ECO:0007669"/>
    <property type="project" value="InterPro"/>
</dbReference>
<dbReference type="Gene3D" id="3.40.50.300">
    <property type="entry name" value="P-loop containing nucleotide triphosphate hydrolases"/>
    <property type="match status" value="1"/>
</dbReference>
<dbReference type="PIRSF" id="PIRSF005814">
    <property type="entry name" value="MutS_YshD"/>
    <property type="match status" value="1"/>
</dbReference>
<dbReference type="Pfam" id="PF00488">
    <property type="entry name" value="MutS_V"/>
    <property type="match status" value="1"/>
</dbReference>
<comment type="caution">
    <text evidence="6">The sequence shown here is derived from an EMBL/GenBank/DDBJ whole genome shotgun (WGS) entry which is preliminary data.</text>
</comment>
<name>A0A0R1S6Q3_9LACO</name>
<organism evidence="6 7">
    <name type="scientific">Lactobacillus psittaci DSM 15354</name>
    <dbReference type="NCBI Taxonomy" id="1122152"/>
    <lineage>
        <taxon>Bacteria</taxon>
        <taxon>Bacillati</taxon>
        <taxon>Bacillota</taxon>
        <taxon>Bacilli</taxon>
        <taxon>Lactobacillales</taxon>
        <taxon>Lactobacillaceae</taxon>
        <taxon>Lactobacillus</taxon>
    </lineage>
</organism>
<dbReference type="GO" id="GO:0006298">
    <property type="term" value="P:mismatch repair"/>
    <property type="evidence" value="ECO:0007669"/>
    <property type="project" value="InterPro"/>
</dbReference>
<dbReference type="InterPro" id="IPR000432">
    <property type="entry name" value="DNA_mismatch_repair_MutS_C"/>
</dbReference>
<dbReference type="GO" id="GO:0140664">
    <property type="term" value="F:ATP-dependent DNA damage sensor activity"/>
    <property type="evidence" value="ECO:0007669"/>
    <property type="project" value="InterPro"/>
</dbReference>
<keyword evidence="4" id="KW-0238">DNA-binding</keyword>
<evidence type="ECO:0000259" key="5">
    <source>
        <dbReference type="PROSITE" id="PS00486"/>
    </source>
</evidence>
<dbReference type="eggNOG" id="COG1193">
    <property type="taxonomic scope" value="Bacteria"/>
</dbReference>
<dbReference type="GO" id="GO:0030983">
    <property type="term" value="F:mismatched DNA binding"/>
    <property type="evidence" value="ECO:0007669"/>
    <property type="project" value="InterPro"/>
</dbReference>